<dbReference type="SUPFAM" id="SSF82004">
    <property type="entry name" value="N-utilization substance G protein NusG, insert domain"/>
    <property type="match status" value="1"/>
</dbReference>
<dbReference type="EMBL" id="DSVI01000008">
    <property type="protein sequence ID" value="HGT47798.1"/>
    <property type="molecule type" value="Genomic_DNA"/>
</dbReference>
<evidence type="ECO:0008006" key="3">
    <source>
        <dbReference type="Google" id="ProtNLM"/>
    </source>
</evidence>
<dbReference type="Pfam" id="PF07009">
    <property type="entry name" value="NusG_II"/>
    <property type="match status" value="1"/>
</dbReference>
<dbReference type="InterPro" id="IPR038690">
    <property type="entry name" value="NusG_2_sf"/>
</dbReference>
<organism evidence="2">
    <name type="scientific">Ignavibacterium album</name>
    <dbReference type="NCBI Taxonomy" id="591197"/>
    <lineage>
        <taxon>Bacteria</taxon>
        <taxon>Pseudomonadati</taxon>
        <taxon>Ignavibacteriota</taxon>
        <taxon>Ignavibacteria</taxon>
        <taxon>Ignavibacteriales</taxon>
        <taxon>Ignavibacteriaceae</taxon>
        <taxon>Ignavibacterium</taxon>
    </lineage>
</organism>
<gene>
    <name evidence="2" type="ORF">ENS56_07170</name>
</gene>
<sequence length="242" mass="26874">MISRRNFLKIAGLSSVALAAGFTTGKLTVNSKSVHFVLHGFIPADENVIANLVSSFKQKIKSNSNPIIFSDSKIGEVVLRFHSQSSDNSYSNNGRVVYRIKRLNKQIDSDIIVSDSANPIYSVNDLNFSFAQLRSEIKNRKADYLFTAEYKEENFISALLKPNSKEIVIENEKGLVDKISFDRNYKNIWIDGPQGKTGIRIENGIAQVHTSTCRHGICKHSIASEVGNIIACAPNKVLIKVV</sequence>
<protein>
    <recommendedName>
        <fullName evidence="3">NusG domain-containing protein</fullName>
    </recommendedName>
</protein>
<evidence type="ECO:0000256" key="1">
    <source>
        <dbReference type="SAM" id="SignalP"/>
    </source>
</evidence>
<dbReference type="PROSITE" id="PS51318">
    <property type="entry name" value="TAT"/>
    <property type="match status" value="1"/>
</dbReference>
<feature type="signal peptide" evidence="1">
    <location>
        <begin position="1"/>
        <end position="19"/>
    </location>
</feature>
<proteinExistence type="predicted"/>
<keyword evidence="1" id="KW-0732">Signal</keyword>
<name>A0A832G2B7_9BACT</name>
<reference evidence="2" key="1">
    <citation type="journal article" date="2020" name="mSystems">
        <title>Genome- and Community-Level Interaction Insights into Carbon Utilization and Element Cycling Functions of Hydrothermarchaeota in Hydrothermal Sediment.</title>
        <authorList>
            <person name="Zhou Z."/>
            <person name="Liu Y."/>
            <person name="Xu W."/>
            <person name="Pan J."/>
            <person name="Luo Z.H."/>
            <person name="Li M."/>
        </authorList>
    </citation>
    <scope>NUCLEOTIDE SEQUENCE [LARGE SCALE GENOMIC DNA]</scope>
    <source>
        <strain evidence="2">SpSt-500</strain>
    </source>
</reference>
<dbReference type="Gene3D" id="2.60.320.10">
    <property type="entry name" value="N-utilization substance G protein NusG, insert domain"/>
    <property type="match status" value="1"/>
</dbReference>
<dbReference type="InterPro" id="IPR006311">
    <property type="entry name" value="TAT_signal"/>
</dbReference>
<feature type="chain" id="PRO_5032369957" description="NusG domain-containing protein" evidence="1">
    <location>
        <begin position="20"/>
        <end position="242"/>
    </location>
</feature>
<evidence type="ECO:0000313" key="2">
    <source>
        <dbReference type="EMBL" id="HGT47798.1"/>
    </source>
</evidence>
<comment type="caution">
    <text evidence="2">The sequence shown here is derived from an EMBL/GenBank/DDBJ whole genome shotgun (WGS) entry which is preliminary data.</text>
</comment>
<dbReference type="AlphaFoldDB" id="A0A832G2B7"/>
<accession>A0A832G2B7</accession>